<sequence length="575" mass="64007">MTQKEDKREALKLILLRELGKIKNSENQESKKTPTTEDKVSGIEYSEKQITEEIIQIICELLKIPKDEIKIDYALNKYGLDSMGQVSLLRRINNKFLTEIEVEEMMELSSIREISNFIYETTKNIQVNAHKIEDDSNVNYSKSTIKIENPNIKEKESLGNFFGLISSRDDEEIEQFQSIIKKDKSKILYQNSKIKPIFTTEEGKSLINFSNYDYLGYSSDPKVIDGAKKSLDKYGLGTAASPVGGAMLSLHKELQKELVDFFGKKDSAVTLFSSGYNACFGTISGYMGEGDHVILDAYSHSSSVDGAIFSKANVHFFMHNNLDDLEDILKSIDNGRNRILVCTEGCFSADGDYGDIKGVVRVSKKYGAKVFVDEAHSVLLTGKNGRGASADQGVLDQVDLFIGTLSKTFSGTGGFLLAKKSISNYIDYSARNRMFSGSLPATIAGGVLTSLRLASGKDGDIRRKKLIDNSEYLKSLYKGKIRLTNTETWIVPVLIGDEKKTLEVSNYLKEKGVYIPTLVYPAAPKGAGRLRHFITSQHTKAQLKRAAELVIEAAEKFGCSIDQKEVEREVVMSDK</sequence>
<dbReference type="Gene3D" id="3.90.1150.10">
    <property type="entry name" value="Aspartate Aminotransferase, domain 1"/>
    <property type="match status" value="1"/>
</dbReference>
<feature type="domain" description="Carrier" evidence="3">
    <location>
        <begin position="48"/>
        <end position="122"/>
    </location>
</feature>
<dbReference type="Pfam" id="PF00550">
    <property type="entry name" value="PP-binding"/>
    <property type="match status" value="1"/>
</dbReference>
<protein>
    <recommendedName>
        <fullName evidence="3">Carrier domain-containing protein</fullName>
    </recommendedName>
</protein>
<dbReference type="Gene3D" id="3.40.640.10">
    <property type="entry name" value="Type I PLP-dependent aspartate aminotransferase-like (Major domain)"/>
    <property type="match status" value="1"/>
</dbReference>
<dbReference type="Pfam" id="PF00155">
    <property type="entry name" value="Aminotran_1_2"/>
    <property type="match status" value="1"/>
</dbReference>
<dbReference type="InterPro" id="IPR004839">
    <property type="entry name" value="Aminotransferase_I/II_large"/>
</dbReference>
<dbReference type="InterPro" id="IPR009081">
    <property type="entry name" value="PP-bd_ACP"/>
</dbReference>
<dbReference type="STRING" id="1849968.A8C32_11560"/>
<organism evidence="4 5">
    <name type="scientific">Flavivirga aquatica</name>
    <dbReference type="NCBI Taxonomy" id="1849968"/>
    <lineage>
        <taxon>Bacteria</taxon>
        <taxon>Pseudomonadati</taxon>
        <taxon>Bacteroidota</taxon>
        <taxon>Flavobacteriia</taxon>
        <taxon>Flavobacteriales</taxon>
        <taxon>Flavobacteriaceae</taxon>
        <taxon>Flavivirga</taxon>
    </lineage>
</organism>
<dbReference type="Gene3D" id="1.10.1200.10">
    <property type="entry name" value="ACP-like"/>
    <property type="match status" value="1"/>
</dbReference>
<dbReference type="InterPro" id="IPR015424">
    <property type="entry name" value="PyrdxlP-dep_Trfase"/>
</dbReference>
<name>A0A1E5TDB5_9FLAO</name>
<dbReference type="InterPro" id="IPR015421">
    <property type="entry name" value="PyrdxlP-dep_Trfase_major"/>
</dbReference>
<dbReference type="PANTHER" id="PTHR13693">
    <property type="entry name" value="CLASS II AMINOTRANSFERASE/8-AMINO-7-OXONONANOATE SYNTHASE"/>
    <property type="match status" value="1"/>
</dbReference>
<dbReference type="GO" id="GO:0016740">
    <property type="term" value="F:transferase activity"/>
    <property type="evidence" value="ECO:0007669"/>
    <property type="project" value="UniProtKB-KW"/>
</dbReference>
<evidence type="ECO:0000256" key="2">
    <source>
        <dbReference type="ARBA" id="ARBA00022679"/>
    </source>
</evidence>
<evidence type="ECO:0000256" key="1">
    <source>
        <dbReference type="ARBA" id="ARBA00001933"/>
    </source>
</evidence>
<dbReference type="SUPFAM" id="SSF47336">
    <property type="entry name" value="ACP-like"/>
    <property type="match status" value="1"/>
</dbReference>
<comment type="caution">
    <text evidence="4">The sequence shown here is derived from an EMBL/GenBank/DDBJ whole genome shotgun (WGS) entry which is preliminary data.</text>
</comment>
<evidence type="ECO:0000313" key="4">
    <source>
        <dbReference type="EMBL" id="OEK09350.1"/>
    </source>
</evidence>
<proteinExistence type="predicted"/>
<dbReference type="InterPro" id="IPR036736">
    <property type="entry name" value="ACP-like_sf"/>
</dbReference>
<evidence type="ECO:0000259" key="3">
    <source>
        <dbReference type="PROSITE" id="PS50075"/>
    </source>
</evidence>
<gene>
    <name evidence="4" type="ORF">A8C32_11560</name>
</gene>
<dbReference type="InterPro" id="IPR050087">
    <property type="entry name" value="AON_synthase_class-II"/>
</dbReference>
<comment type="cofactor">
    <cofactor evidence="1">
        <name>pyridoxal 5'-phosphate</name>
        <dbReference type="ChEBI" id="CHEBI:597326"/>
    </cofactor>
</comment>
<accession>A0A1E5TDB5</accession>
<evidence type="ECO:0000313" key="5">
    <source>
        <dbReference type="Proteomes" id="UP000095713"/>
    </source>
</evidence>
<dbReference type="SUPFAM" id="SSF53383">
    <property type="entry name" value="PLP-dependent transferases"/>
    <property type="match status" value="1"/>
</dbReference>
<dbReference type="InterPro" id="IPR015422">
    <property type="entry name" value="PyrdxlP-dep_Trfase_small"/>
</dbReference>
<dbReference type="PROSITE" id="PS50075">
    <property type="entry name" value="CARRIER"/>
    <property type="match status" value="1"/>
</dbReference>
<keyword evidence="5" id="KW-1185">Reference proteome</keyword>
<dbReference type="GO" id="GO:0030170">
    <property type="term" value="F:pyridoxal phosphate binding"/>
    <property type="evidence" value="ECO:0007669"/>
    <property type="project" value="InterPro"/>
</dbReference>
<reference evidence="4 5" key="1">
    <citation type="submission" date="2016-05" db="EMBL/GenBank/DDBJ databases">
        <title>Draft Genome Sequence of Algibacter sp. Strain SK-16 Isolated from the Surface Water of Aburatsubo Inlet.</title>
        <authorList>
            <person name="Wong S.-K."/>
            <person name="Yoshizawa S."/>
            <person name="Nakajima Y."/>
            <person name="Ogura Y."/>
            <person name="Tetsuya H."/>
            <person name="Hamasaki K."/>
        </authorList>
    </citation>
    <scope>NUCLEOTIDE SEQUENCE [LARGE SCALE GENOMIC DNA]</scope>
    <source>
        <strain evidence="4 5">SK-16</strain>
    </source>
</reference>
<dbReference type="Proteomes" id="UP000095713">
    <property type="component" value="Unassembled WGS sequence"/>
</dbReference>
<keyword evidence="2" id="KW-0808">Transferase</keyword>
<dbReference type="OrthoDB" id="9807157at2"/>
<dbReference type="EMBL" id="MDJD01000007">
    <property type="protein sequence ID" value="OEK09350.1"/>
    <property type="molecule type" value="Genomic_DNA"/>
</dbReference>
<dbReference type="AlphaFoldDB" id="A0A1E5TDB5"/>
<dbReference type="RefSeq" id="WP_069828787.1">
    <property type="nucleotide sequence ID" value="NZ_MDJD01000007.1"/>
</dbReference>